<dbReference type="eggNOG" id="KOG0134">
    <property type="taxonomic scope" value="Eukaryota"/>
</dbReference>
<dbReference type="Proteomes" id="UP000015464">
    <property type="component" value="Unassembled WGS sequence"/>
</dbReference>
<dbReference type="PANTHER" id="PTHR22893:SF91">
    <property type="entry name" value="NADPH DEHYDROGENASE 2-RELATED"/>
    <property type="match status" value="1"/>
</dbReference>
<evidence type="ECO:0000313" key="3">
    <source>
        <dbReference type="Proteomes" id="UP000015464"/>
    </source>
</evidence>
<proteinExistence type="predicted"/>
<dbReference type="InterPro" id="IPR001155">
    <property type="entry name" value="OxRdtase_FMN_N"/>
</dbReference>
<evidence type="ECO:0000313" key="2">
    <source>
        <dbReference type="EMBL" id="EPY52706.1"/>
    </source>
</evidence>
<dbReference type="CDD" id="cd02933">
    <property type="entry name" value="OYE_like_FMN"/>
    <property type="match status" value="1"/>
</dbReference>
<dbReference type="AlphaFoldDB" id="S9XGB1"/>
<dbReference type="RefSeq" id="XP_013022586.1">
    <property type="nucleotide sequence ID" value="XM_013167132.1"/>
</dbReference>
<dbReference type="InterPro" id="IPR045247">
    <property type="entry name" value="Oye-like"/>
</dbReference>
<dbReference type="SUPFAM" id="SSF51395">
    <property type="entry name" value="FMN-linked oxidoreductases"/>
    <property type="match status" value="1"/>
</dbReference>
<dbReference type="HOGENOM" id="CLU_012153_0_0_1"/>
<name>S9XGB1_SCHCR</name>
<feature type="domain" description="NADH:flavin oxidoreductase/NADH oxidase N-terminal" evidence="1">
    <location>
        <begin position="5"/>
        <end position="352"/>
    </location>
</feature>
<dbReference type="GO" id="GO:0010181">
    <property type="term" value="F:FMN binding"/>
    <property type="evidence" value="ECO:0007669"/>
    <property type="project" value="InterPro"/>
</dbReference>
<evidence type="ECO:0000259" key="1">
    <source>
        <dbReference type="Pfam" id="PF00724"/>
    </source>
</evidence>
<dbReference type="Gene3D" id="3.20.20.70">
    <property type="entry name" value="Aldolase class I"/>
    <property type="match status" value="1"/>
</dbReference>
<protein>
    <submittedName>
        <fullName evidence="2">NADPH dehydrogenase</fullName>
    </submittedName>
</protein>
<dbReference type="GeneID" id="25036352"/>
<dbReference type="OrthoDB" id="276546at2759"/>
<dbReference type="PANTHER" id="PTHR22893">
    <property type="entry name" value="NADH OXIDOREDUCTASE-RELATED"/>
    <property type="match status" value="1"/>
</dbReference>
<dbReference type="EMBL" id="KE546989">
    <property type="protein sequence ID" value="EPY52706.1"/>
    <property type="molecule type" value="Genomic_DNA"/>
</dbReference>
<organism evidence="2 3">
    <name type="scientific">Schizosaccharomyces cryophilus (strain OY26 / ATCC MYA-4695 / CBS 11777 / NBRC 106824 / NRRL Y48691)</name>
    <name type="common">Fission yeast</name>
    <dbReference type="NCBI Taxonomy" id="653667"/>
    <lineage>
        <taxon>Eukaryota</taxon>
        <taxon>Fungi</taxon>
        <taxon>Dikarya</taxon>
        <taxon>Ascomycota</taxon>
        <taxon>Taphrinomycotina</taxon>
        <taxon>Schizosaccharomycetes</taxon>
        <taxon>Schizosaccharomycetales</taxon>
        <taxon>Schizosaccharomycetaceae</taxon>
        <taxon>Schizosaccharomyces</taxon>
    </lineage>
</organism>
<dbReference type="InterPro" id="IPR013785">
    <property type="entry name" value="Aldolase_TIM"/>
</dbReference>
<accession>S9XGB1</accession>
<dbReference type="Pfam" id="PF00724">
    <property type="entry name" value="Oxidored_FMN"/>
    <property type="match status" value="1"/>
</dbReference>
<keyword evidence="3" id="KW-1185">Reference proteome</keyword>
<reference evidence="2 3" key="1">
    <citation type="journal article" date="2011" name="Science">
        <title>Comparative functional genomics of the fission yeasts.</title>
        <authorList>
            <person name="Rhind N."/>
            <person name="Chen Z."/>
            <person name="Yassour M."/>
            <person name="Thompson D.A."/>
            <person name="Haas B.J."/>
            <person name="Habib N."/>
            <person name="Wapinski I."/>
            <person name="Roy S."/>
            <person name="Lin M.F."/>
            <person name="Heiman D.I."/>
            <person name="Young S.K."/>
            <person name="Furuya K."/>
            <person name="Guo Y."/>
            <person name="Pidoux A."/>
            <person name="Chen H.M."/>
            <person name="Robbertse B."/>
            <person name="Goldberg J.M."/>
            <person name="Aoki K."/>
            <person name="Bayne E.H."/>
            <person name="Berlin A.M."/>
            <person name="Desjardins C.A."/>
            <person name="Dobbs E."/>
            <person name="Dukaj L."/>
            <person name="Fan L."/>
            <person name="FitzGerald M.G."/>
            <person name="French C."/>
            <person name="Gujja S."/>
            <person name="Hansen K."/>
            <person name="Keifenheim D."/>
            <person name="Levin J.Z."/>
            <person name="Mosher R.A."/>
            <person name="Mueller C.A."/>
            <person name="Pfiffner J."/>
            <person name="Priest M."/>
            <person name="Russ C."/>
            <person name="Smialowska A."/>
            <person name="Swoboda P."/>
            <person name="Sykes S.M."/>
            <person name="Vaughn M."/>
            <person name="Vengrova S."/>
            <person name="Yoder R."/>
            <person name="Zeng Q."/>
            <person name="Allshire R."/>
            <person name="Baulcombe D."/>
            <person name="Birren B.W."/>
            <person name="Brown W."/>
            <person name="Ekwall K."/>
            <person name="Kellis M."/>
            <person name="Leatherwood J."/>
            <person name="Levin H."/>
            <person name="Margalit H."/>
            <person name="Martienssen R."/>
            <person name="Nieduszynski C.A."/>
            <person name="Spatafora J.W."/>
            <person name="Friedman N."/>
            <person name="Dalgaard J.Z."/>
            <person name="Baumann P."/>
            <person name="Niki H."/>
            <person name="Regev A."/>
            <person name="Nusbaum C."/>
        </authorList>
    </citation>
    <scope>NUCLEOTIDE SEQUENCE [LARGE SCALE GENOMIC DNA]</scope>
    <source>
        <strain evidence="3">OY26 / ATCC MYA-4695 / CBS 11777 / NBRC 106824 / NRRL Y48691</strain>
    </source>
</reference>
<sequence>MSRSKLFKPIQVGNMFLNHRIVHAPMTRLRATDDGFVTELMTKYYTQRSCIPGSLLISDATFAGEKSGGYPNNPRCFTKEHAKAWIPVTNAIHRNKSYMFMQFWPLPGEIKDEYRNDIQRLKEIAYNDCPMDPVGLPAGVESFDTVQGINIYKKKYMSKQDIQEHIRDFVNAASLAIHVAKADGVELHQVNGFLLDRFVLGGFGNQCDPNYRGSVENRCRFALEVMEAVVQEIGQDKVGYRISPYSAWMEQIDSVETHIYLMKEISRRFPKLAYVHAIEPRQYWNGHMMLKSELNTSYLQNYWKGPFITAGGYDPGSAKEAADERGTLVAFGRQFIANPDLVYRIQYNLPLNPYNRSLFYAPKNPLGYIDYPFSQEYLYATKGKNNKHTQV</sequence>
<dbReference type="GO" id="GO:0016491">
    <property type="term" value="F:oxidoreductase activity"/>
    <property type="evidence" value="ECO:0007669"/>
    <property type="project" value="InterPro"/>
</dbReference>
<gene>
    <name evidence="2" type="ORF">SPOG_02028</name>
</gene>
<dbReference type="STRING" id="653667.S9XGB1"/>
<dbReference type="OMA" id="EIAYNDC"/>